<keyword evidence="8" id="KW-1185">Reference proteome</keyword>
<protein>
    <submittedName>
        <fullName evidence="6">TetR family transcriptional regulator</fullName>
    </submittedName>
    <submittedName>
        <fullName evidence="7">TetR/AcrR family transcriptional regulator</fullName>
    </submittedName>
</protein>
<evidence type="ECO:0000256" key="1">
    <source>
        <dbReference type="ARBA" id="ARBA00023015"/>
    </source>
</evidence>
<evidence type="ECO:0000256" key="4">
    <source>
        <dbReference type="PROSITE-ProRule" id="PRU00335"/>
    </source>
</evidence>
<dbReference type="InterPro" id="IPR001647">
    <property type="entry name" value="HTH_TetR"/>
</dbReference>
<dbReference type="GO" id="GO:0000976">
    <property type="term" value="F:transcription cis-regulatory region binding"/>
    <property type="evidence" value="ECO:0007669"/>
    <property type="project" value="TreeGrafter"/>
</dbReference>
<evidence type="ECO:0000313" key="7">
    <source>
        <dbReference type="EMBL" id="MDO6578110.1"/>
    </source>
</evidence>
<dbReference type="EMBL" id="CP013926">
    <property type="protein sequence ID" value="AMJ73063.1"/>
    <property type="molecule type" value="Genomic_DNA"/>
</dbReference>
<keyword evidence="2 4" id="KW-0238">DNA-binding</keyword>
<organism evidence="7 9">
    <name type="scientific">Alteromonas stellipolaris</name>
    <dbReference type="NCBI Taxonomy" id="233316"/>
    <lineage>
        <taxon>Bacteria</taxon>
        <taxon>Pseudomonadati</taxon>
        <taxon>Pseudomonadota</taxon>
        <taxon>Gammaproteobacteria</taxon>
        <taxon>Alteromonadales</taxon>
        <taxon>Alteromonadaceae</taxon>
        <taxon>Alteromonas/Salinimonas group</taxon>
        <taxon>Alteromonas</taxon>
    </lineage>
</organism>
<dbReference type="Pfam" id="PF14246">
    <property type="entry name" value="TetR_C_7"/>
    <property type="match status" value="1"/>
</dbReference>
<dbReference type="PRINTS" id="PR00455">
    <property type="entry name" value="HTHTETR"/>
</dbReference>
<reference evidence="7" key="2">
    <citation type="submission" date="2023-07" db="EMBL/GenBank/DDBJ databases">
        <title>Genome content predicts the carbon catabolic preferences of heterotrophic bacteria.</title>
        <authorList>
            <person name="Gralka M."/>
        </authorList>
    </citation>
    <scope>NUCLEOTIDE SEQUENCE</scope>
    <source>
        <strain evidence="7">F2M12</strain>
    </source>
</reference>
<reference evidence="6 8" key="1">
    <citation type="submission" date="2015-12" db="EMBL/GenBank/DDBJ databases">
        <title>Intraspecies pangenome expansion in the marine bacterium Alteromonas.</title>
        <authorList>
            <person name="Lopez-Perez M."/>
            <person name="Rodriguez-Valera F."/>
        </authorList>
    </citation>
    <scope>NUCLEOTIDE SEQUENCE [LARGE SCALE GENOMIC DNA]</scope>
    <source>
        <strain evidence="6 8">LMG 21861</strain>
    </source>
</reference>
<evidence type="ECO:0000313" key="8">
    <source>
        <dbReference type="Proteomes" id="UP000056750"/>
    </source>
</evidence>
<evidence type="ECO:0000313" key="6">
    <source>
        <dbReference type="EMBL" id="AMJ73063.1"/>
    </source>
</evidence>
<gene>
    <name evidence="6" type="ORF">AVL57_03170</name>
    <name evidence="7" type="ORF">Q4527_11945</name>
</gene>
<feature type="DNA-binding region" description="H-T-H motif" evidence="4">
    <location>
        <begin position="38"/>
        <end position="57"/>
    </location>
</feature>
<dbReference type="GO" id="GO:0003700">
    <property type="term" value="F:DNA-binding transcription factor activity"/>
    <property type="evidence" value="ECO:0007669"/>
    <property type="project" value="TreeGrafter"/>
</dbReference>
<dbReference type="PANTHER" id="PTHR30055">
    <property type="entry name" value="HTH-TYPE TRANSCRIPTIONAL REGULATOR RUTR"/>
    <property type="match status" value="1"/>
</dbReference>
<dbReference type="Gene3D" id="1.10.10.60">
    <property type="entry name" value="Homeodomain-like"/>
    <property type="match status" value="1"/>
</dbReference>
<dbReference type="AlphaFoldDB" id="A0AAW7Z051"/>
<name>A0AAW7Z051_9ALTE</name>
<dbReference type="Pfam" id="PF00440">
    <property type="entry name" value="TetR_N"/>
    <property type="match status" value="1"/>
</dbReference>
<accession>A0AAW7Z051</accession>
<evidence type="ECO:0000259" key="5">
    <source>
        <dbReference type="PROSITE" id="PS50977"/>
    </source>
</evidence>
<dbReference type="EMBL" id="JAUOQI010000007">
    <property type="protein sequence ID" value="MDO6578110.1"/>
    <property type="molecule type" value="Genomic_DNA"/>
</dbReference>
<dbReference type="FunFam" id="1.10.10.60:FF:000141">
    <property type="entry name" value="TetR family transcriptional regulator"/>
    <property type="match status" value="1"/>
</dbReference>
<dbReference type="RefSeq" id="WP_057794412.1">
    <property type="nucleotide sequence ID" value="NZ_CANLMS010000004.1"/>
</dbReference>
<dbReference type="InterPro" id="IPR009057">
    <property type="entry name" value="Homeodomain-like_sf"/>
</dbReference>
<dbReference type="PANTHER" id="PTHR30055:SF146">
    <property type="entry name" value="HTH-TYPE TRANSCRIPTIONAL DUAL REGULATOR CECR"/>
    <property type="match status" value="1"/>
</dbReference>
<evidence type="ECO:0000256" key="2">
    <source>
        <dbReference type="ARBA" id="ARBA00023125"/>
    </source>
</evidence>
<dbReference type="InterPro" id="IPR050109">
    <property type="entry name" value="HTH-type_TetR-like_transc_reg"/>
</dbReference>
<dbReference type="KEGG" id="asq:AVL57_03170"/>
<evidence type="ECO:0000313" key="9">
    <source>
        <dbReference type="Proteomes" id="UP001170717"/>
    </source>
</evidence>
<dbReference type="Gene3D" id="1.10.357.10">
    <property type="entry name" value="Tetracycline Repressor, domain 2"/>
    <property type="match status" value="1"/>
</dbReference>
<sequence length="218" mass="24244">MPEQKNKRQGRPKSEEKHNLILHSASCLFIENGFANTSMDNIAKASGVSKQTVYSHFDNKDALFKAAITKKCQSYQLDTNQLMQGTNANLPLNHYLKQVGSQFIRLIQDPEAVAVFRLVIGEAQSTPHVAKLFYDAGPGASIEAFSEMFFFYGKGALTKANSVQLAIDYCSLLQSEFHNKLLCGVQEVMPDKAISAHVEIAVEKTLLLFNTYCSNKDE</sequence>
<keyword evidence="1" id="KW-0805">Transcription regulation</keyword>
<evidence type="ECO:0000256" key="3">
    <source>
        <dbReference type="ARBA" id="ARBA00023163"/>
    </source>
</evidence>
<feature type="domain" description="HTH tetR-type" evidence="5">
    <location>
        <begin position="15"/>
        <end position="75"/>
    </location>
</feature>
<keyword evidence="3" id="KW-0804">Transcription</keyword>
<dbReference type="InterPro" id="IPR039536">
    <property type="entry name" value="TetR_C_Proteobacteria"/>
</dbReference>
<dbReference type="PROSITE" id="PS50977">
    <property type="entry name" value="HTH_TETR_2"/>
    <property type="match status" value="1"/>
</dbReference>
<proteinExistence type="predicted"/>
<dbReference type="Proteomes" id="UP000056750">
    <property type="component" value="Chromosome"/>
</dbReference>
<dbReference type="SUPFAM" id="SSF46689">
    <property type="entry name" value="Homeodomain-like"/>
    <property type="match status" value="1"/>
</dbReference>
<dbReference type="Proteomes" id="UP001170717">
    <property type="component" value="Unassembled WGS sequence"/>
</dbReference>